<name>A0A8S5SEC7_9CAUD</name>
<feature type="domain" description="IrrE N-terminal-like" evidence="1">
    <location>
        <begin position="3"/>
        <end position="52"/>
    </location>
</feature>
<dbReference type="EMBL" id="BK032580">
    <property type="protein sequence ID" value="DAF49333.1"/>
    <property type="molecule type" value="Genomic_DNA"/>
</dbReference>
<reference evidence="2" key="1">
    <citation type="journal article" date="2021" name="Proc. Natl. Acad. Sci. U.S.A.">
        <title>A Catalog of Tens of Thousands of Viruses from Human Metagenomes Reveals Hidden Associations with Chronic Diseases.</title>
        <authorList>
            <person name="Tisza M.J."/>
            <person name="Buck C.B."/>
        </authorList>
    </citation>
    <scope>NUCLEOTIDE SEQUENCE</scope>
    <source>
        <strain evidence="2">Ct3q24</strain>
    </source>
</reference>
<sequence length="87" mass="9937">MNINLIYAVLKPTQTAVLHCNDDGTYTILINRNKPRDKQVQGVMHELSHINGDDFYSDLQAGIIERLTHDAEHDADLSEINFYCHVL</sequence>
<dbReference type="Pfam" id="PF06114">
    <property type="entry name" value="Peptidase_M78"/>
    <property type="match status" value="1"/>
</dbReference>
<dbReference type="InterPro" id="IPR010359">
    <property type="entry name" value="IrrE_HExxH"/>
</dbReference>
<proteinExistence type="predicted"/>
<organism evidence="2">
    <name type="scientific">Siphoviridae sp. ct3q24</name>
    <dbReference type="NCBI Taxonomy" id="2827772"/>
    <lineage>
        <taxon>Viruses</taxon>
        <taxon>Duplodnaviria</taxon>
        <taxon>Heunggongvirae</taxon>
        <taxon>Uroviricota</taxon>
        <taxon>Caudoviricetes</taxon>
    </lineage>
</organism>
<protein>
    <submittedName>
        <fullName evidence="2">IrrE N-terminal-like domain</fullName>
    </submittedName>
</protein>
<evidence type="ECO:0000259" key="1">
    <source>
        <dbReference type="Pfam" id="PF06114"/>
    </source>
</evidence>
<evidence type="ECO:0000313" key="2">
    <source>
        <dbReference type="EMBL" id="DAF49333.1"/>
    </source>
</evidence>
<accession>A0A8S5SEC7</accession>